<evidence type="ECO:0000259" key="1">
    <source>
        <dbReference type="Pfam" id="PF00534"/>
    </source>
</evidence>
<dbReference type="Proteomes" id="UP000501868">
    <property type="component" value="Chromosome"/>
</dbReference>
<dbReference type="Pfam" id="PF00534">
    <property type="entry name" value="Glycos_transf_1"/>
    <property type="match status" value="1"/>
</dbReference>
<dbReference type="InterPro" id="IPR001296">
    <property type="entry name" value="Glyco_trans_1"/>
</dbReference>
<dbReference type="AlphaFoldDB" id="A0A6H1NX10"/>
<reference evidence="3 4" key="1">
    <citation type="submission" date="2020-04" db="EMBL/GenBank/DDBJ databases">
        <title>Genome-Wide Identification of 5-Methylcytosine Sites in Bacterial Genomes By High-Throughput Sequencing of MspJI Restriction Fragments.</title>
        <authorList>
            <person name="Wu V."/>
        </authorList>
    </citation>
    <scope>NUCLEOTIDE SEQUENCE [LARGE SCALE GENOMIC DNA]</scope>
    <source>
        <strain evidence="3 4">S2</strain>
    </source>
</reference>
<dbReference type="Gene3D" id="3.40.50.2000">
    <property type="entry name" value="Glycogen Phosphorylase B"/>
    <property type="match status" value="2"/>
</dbReference>
<protein>
    <submittedName>
        <fullName evidence="3">Glycosyltransferase family 4 protein</fullName>
    </submittedName>
</protein>
<dbReference type="GO" id="GO:0016758">
    <property type="term" value="F:hexosyltransferase activity"/>
    <property type="evidence" value="ECO:0007669"/>
    <property type="project" value="TreeGrafter"/>
</dbReference>
<feature type="domain" description="Glycosyltransferase subfamily 4-like N-terminal" evidence="2">
    <location>
        <begin position="20"/>
        <end position="203"/>
    </location>
</feature>
<feature type="domain" description="Glycosyl transferase family 1" evidence="1">
    <location>
        <begin position="207"/>
        <end position="375"/>
    </location>
</feature>
<dbReference type="InterPro" id="IPR050194">
    <property type="entry name" value="Glycosyltransferase_grp1"/>
</dbReference>
<evidence type="ECO:0000313" key="3">
    <source>
        <dbReference type="EMBL" id="QIZ05621.1"/>
    </source>
</evidence>
<dbReference type="EMBL" id="CP051128">
    <property type="protein sequence ID" value="QIZ05621.1"/>
    <property type="molecule type" value="Genomic_DNA"/>
</dbReference>
<dbReference type="Pfam" id="PF13579">
    <property type="entry name" value="Glyco_trans_4_4"/>
    <property type="match status" value="1"/>
</dbReference>
<evidence type="ECO:0000313" key="4">
    <source>
        <dbReference type="Proteomes" id="UP000501868"/>
    </source>
</evidence>
<reference evidence="3 4" key="2">
    <citation type="submission" date="2020-04" db="EMBL/GenBank/DDBJ databases">
        <authorList>
            <person name="Fomenkov A."/>
            <person name="Anton B.P."/>
            <person name="Roberts R.J."/>
        </authorList>
    </citation>
    <scope>NUCLEOTIDE SEQUENCE [LARGE SCALE GENOMIC DNA]</scope>
    <source>
        <strain evidence="3 4">S2</strain>
    </source>
</reference>
<keyword evidence="3" id="KW-0808">Transferase</keyword>
<accession>A0A6H1NX10</accession>
<dbReference type="SUPFAM" id="SSF53756">
    <property type="entry name" value="UDP-Glycosyltransferase/glycogen phosphorylase"/>
    <property type="match status" value="1"/>
</dbReference>
<dbReference type="PANTHER" id="PTHR45947:SF3">
    <property type="entry name" value="SULFOQUINOVOSYL TRANSFERASE SQD2"/>
    <property type="match status" value="1"/>
</dbReference>
<proteinExistence type="predicted"/>
<dbReference type="CDD" id="cd03794">
    <property type="entry name" value="GT4_WbuB-like"/>
    <property type="match status" value="1"/>
</dbReference>
<gene>
    <name evidence="3" type="ORF">HFZ78_01730</name>
</gene>
<dbReference type="PANTHER" id="PTHR45947">
    <property type="entry name" value="SULFOQUINOVOSYL TRANSFERASE SQD2"/>
    <property type="match status" value="1"/>
</dbReference>
<evidence type="ECO:0000259" key="2">
    <source>
        <dbReference type="Pfam" id="PF13579"/>
    </source>
</evidence>
<sequence>MKRVLIITQHFYPEIGSHANRIKHLYMLLAKNNFEATVLTTEPSYPNKKMYKDDQFWDEESLNLDNEHIIRIGIKNRKYSSSFLNRLYYYLEIMFKFILLILKDKQKYDYIFVTSPPIFTGFVGLFAKYRYKTKFILDIRDLWPESLKGVGVFDNPLILNIFGALEKILYKKSDKIVINSLGFQEYIQRKAGILESKIMFIPNSVVKEELASIEHKKKQSKKIIYAGNLGLAQNTEIIYQLVPLLEEKGIQLTVIGYGVNKKQLVESIKNHKNVTIINPVTKKQCLNIIAQHDLGLVTLKDKDVFKTVLPGKIIDYMTCGVPIVGVIDGYAKDLVNNHGVGIALRDKHPEQILSHIMDILDNHSTRYEMANKGQQLILNDFNWEKNITSLIEYMNESTLPQQRKERKDTKDVTEGLHVRMESLHK</sequence>
<dbReference type="InterPro" id="IPR028098">
    <property type="entry name" value="Glyco_trans_4-like_N"/>
</dbReference>
<organism evidence="3 4">
    <name type="scientific">Priestia megaterium</name>
    <name type="common">Bacillus megaterium</name>
    <dbReference type="NCBI Taxonomy" id="1404"/>
    <lineage>
        <taxon>Bacteria</taxon>
        <taxon>Bacillati</taxon>
        <taxon>Bacillota</taxon>
        <taxon>Bacilli</taxon>
        <taxon>Bacillales</taxon>
        <taxon>Bacillaceae</taxon>
        <taxon>Priestia</taxon>
    </lineage>
</organism>
<name>A0A6H1NX10_PRIMG</name>